<evidence type="ECO:0000313" key="2">
    <source>
        <dbReference type="EMBL" id="SEW10160.1"/>
    </source>
</evidence>
<reference evidence="2 3" key="1">
    <citation type="submission" date="2016-10" db="EMBL/GenBank/DDBJ databases">
        <authorList>
            <person name="de Groot N.N."/>
        </authorList>
    </citation>
    <scope>NUCLEOTIDE SEQUENCE [LARGE SCALE GENOMIC DNA]</scope>
    <source>
        <strain evidence="2 3">CGMCC 1.5337</strain>
    </source>
</reference>
<dbReference type="AlphaFoldDB" id="A0A1I0P9C3"/>
<dbReference type="Proteomes" id="UP000198518">
    <property type="component" value="Unassembled WGS sequence"/>
</dbReference>
<evidence type="ECO:0000313" key="3">
    <source>
        <dbReference type="Proteomes" id="UP000198518"/>
    </source>
</evidence>
<dbReference type="RefSeq" id="WP_089668676.1">
    <property type="nucleotide sequence ID" value="NZ_FOJA01000001.1"/>
</dbReference>
<organism evidence="2 3">
    <name type="scientific">Halobacterium jilantaiense</name>
    <dbReference type="NCBI Taxonomy" id="355548"/>
    <lineage>
        <taxon>Archaea</taxon>
        <taxon>Methanobacteriati</taxon>
        <taxon>Methanobacteriota</taxon>
        <taxon>Stenosarchaea group</taxon>
        <taxon>Halobacteria</taxon>
        <taxon>Halobacteriales</taxon>
        <taxon>Halobacteriaceae</taxon>
        <taxon>Halobacterium</taxon>
    </lineage>
</organism>
<feature type="region of interest" description="Disordered" evidence="1">
    <location>
        <begin position="1"/>
        <end position="37"/>
    </location>
</feature>
<feature type="compositionally biased region" description="Low complexity" evidence="1">
    <location>
        <begin position="7"/>
        <end position="30"/>
    </location>
</feature>
<accession>A0A1I0P9C3</accession>
<evidence type="ECO:0000256" key="1">
    <source>
        <dbReference type="SAM" id="MobiDB-lite"/>
    </source>
</evidence>
<proteinExistence type="predicted"/>
<sequence length="72" mass="7724">MTTNLWDTTETESSSTDATATTTAAPSPTAGEQSPLDAAIEASSWSRADIELALQVVQVALLAIWVYHTYHE</sequence>
<dbReference type="STRING" id="355548.SAMN04487945_1454"/>
<gene>
    <name evidence="2" type="ORF">SAMN04487945_1454</name>
</gene>
<name>A0A1I0P9C3_9EURY</name>
<keyword evidence="3" id="KW-1185">Reference proteome</keyword>
<protein>
    <submittedName>
        <fullName evidence="2">Uncharacterized protein</fullName>
    </submittedName>
</protein>
<dbReference type="EMBL" id="FOJA01000001">
    <property type="protein sequence ID" value="SEW10160.1"/>
    <property type="molecule type" value="Genomic_DNA"/>
</dbReference>